<reference evidence="2 3" key="1">
    <citation type="submission" date="2019-12" db="EMBL/GenBank/DDBJ databases">
        <authorList>
            <person name="Li J."/>
        </authorList>
    </citation>
    <scope>NUCLEOTIDE SEQUENCE [LARGE SCALE GENOMIC DNA]</scope>
    <source>
        <strain evidence="2 3">HL2-2</strain>
    </source>
</reference>
<dbReference type="RefSeq" id="WP_157361327.1">
    <property type="nucleotide sequence ID" value="NZ_WOWS01000001.1"/>
</dbReference>
<proteinExistence type="predicted"/>
<evidence type="ECO:0000313" key="2">
    <source>
        <dbReference type="EMBL" id="MUU76875.1"/>
    </source>
</evidence>
<feature type="transmembrane region" description="Helical" evidence="1">
    <location>
        <begin position="92"/>
        <end position="111"/>
    </location>
</feature>
<sequence length="130" mass="15387">MKYFIAIIILLSSLIAFQLLDTFYSTYLNISIVVLIYLTLIIWELSIFKNNFNNEYKFRSQGKSIDVFDLIFAILISVLYILQGNISEFEILFILCLWSIPIVNFVMWFIYKVKTPYTRINYILINVGLK</sequence>
<keyword evidence="1" id="KW-1133">Transmembrane helix</keyword>
<dbReference type="EMBL" id="WOWS01000001">
    <property type="protein sequence ID" value="MUU76875.1"/>
    <property type="molecule type" value="Genomic_DNA"/>
</dbReference>
<keyword evidence="1" id="KW-0812">Transmembrane</keyword>
<organism evidence="2 3">
    <name type="scientific">Winogradskyella endarachnes</name>
    <dbReference type="NCBI Taxonomy" id="2681965"/>
    <lineage>
        <taxon>Bacteria</taxon>
        <taxon>Pseudomonadati</taxon>
        <taxon>Bacteroidota</taxon>
        <taxon>Flavobacteriia</taxon>
        <taxon>Flavobacteriales</taxon>
        <taxon>Flavobacteriaceae</taxon>
        <taxon>Winogradskyella</taxon>
    </lineage>
</organism>
<protein>
    <submittedName>
        <fullName evidence="2">Uncharacterized protein</fullName>
    </submittedName>
</protein>
<accession>A0A6L6U494</accession>
<evidence type="ECO:0000256" key="1">
    <source>
        <dbReference type="SAM" id="Phobius"/>
    </source>
</evidence>
<dbReference type="AlphaFoldDB" id="A0A6L6U494"/>
<keyword evidence="1" id="KW-0472">Membrane</keyword>
<feature type="transmembrane region" description="Helical" evidence="1">
    <location>
        <begin position="26"/>
        <end position="46"/>
    </location>
</feature>
<dbReference type="Proteomes" id="UP000478208">
    <property type="component" value="Unassembled WGS sequence"/>
</dbReference>
<keyword evidence="3" id="KW-1185">Reference proteome</keyword>
<evidence type="ECO:0000313" key="3">
    <source>
        <dbReference type="Proteomes" id="UP000478208"/>
    </source>
</evidence>
<name>A0A6L6U494_9FLAO</name>
<feature type="transmembrane region" description="Helical" evidence="1">
    <location>
        <begin position="67"/>
        <end position="86"/>
    </location>
</feature>
<gene>
    <name evidence="2" type="ORF">GN138_00315</name>
</gene>
<comment type="caution">
    <text evidence="2">The sequence shown here is derived from an EMBL/GenBank/DDBJ whole genome shotgun (WGS) entry which is preliminary data.</text>
</comment>